<dbReference type="Proteomes" id="UP001575105">
    <property type="component" value="Unassembled WGS sequence"/>
</dbReference>
<dbReference type="InterPro" id="IPR025121">
    <property type="entry name" value="GTPase_HflX_N"/>
</dbReference>
<dbReference type="NCBIfam" id="TIGR00231">
    <property type="entry name" value="small_GTP"/>
    <property type="match status" value="1"/>
</dbReference>
<dbReference type="PANTHER" id="PTHR10229:SF0">
    <property type="entry name" value="GTP-BINDING PROTEIN 6-RELATED"/>
    <property type="match status" value="1"/>
</dbReference>
<dbReference type="InterPro" id="IPR030394">
    <property type="entry name" value="G_HFLX_dom"/>
</dbReference>
<dbReference type="Pfam" id="PF16360">
    <property type="entry name" value="GTP-bdg_M"/>
    <property type="match status" value="1"/>
</dbReference>
<dbReference type="RefSeq" id="WP_425346408.1">
    <property type="nucleotide sequence ID" value="NZ_JBGUBD010000009.1"/>
</dbReference>
<accession>A0ABV4U9K4</accession>
<dbReference type="InterPro" id="IPR016496">
    <property type="entry name" value="GTPase_HflX"/>
</dbReference>
<feature type="coiled-coil region" evidence="6">
    <location>
        <begin position="169"/>
        <end position="196"/>
    </location>
</feature>
<reference evidence="9 10" key="1">
    <citation type="submission" date="2024-08" db="EMBL/GenBank/DDBJ databases">
        <title>Whole-genome sequencing of halo(alkali)philic microorganisms from hypersaline lakes.</title>
        <authorList>
            <person name="Sorokin D.Y."/>
            <person name="Merkel A.Y."/>
            <person name="Messina E."/>
            <person name="Yakimov M."/>
        </authorList>
    </citation>
    <scope>NUCLEOTIDE SEQUENCE [LARGE SCALE GENOMIC DNA]</scope>
    <source>
        <strain evidence="9 10">AB-hyl4</strain>
    </source>
</reference>
<dbReference type="Gene3D" id="3.40.50.11060">
    <property type="entry name" value="GTPase HflX, N-terminal domain"/>
    <property type="match status" value="1"/>
</dbReference>
<evidence type="ECO:0000256" key="5">
    <source>
        <dbReference type="HAMAP-Rule" id="MF_00900"/>
    </source>
</evidence>
<dbReference type="InterPro" id="IPR032305">
    <property type="entry name" value="GTP-bd_M"/>
</dbReference>
<dbReference type="Gene3D" id="6.10.250.2860">
    <property type="match status" value="1"/>
</dbReference>
<keyword evidence="3" id="KW-0460">Magnesium</keyword>
<evidence type="ECO:0000256" key="1">
    <source>
        <dbReference type="ARBA" id="ARBA00022723"/>
    </source>
</evidence>
<sequence length="452" mass="49833">MPTQINREQLSVQRERAILAAGLLPDDGRDPQDPLGELRSLADTAGAVVVDELMQKRQKPNASTFVGKGKVEALRDMASALKADVIIFDNDLSPSQIGNIEKIVERKVLDRSELILDIFAARARTHEAKLQVELAQLEYTYPRLRAMWTHLERIVGGAPAGIGTRGPGEQQLEIDRRIVQRKKSELKKEITQIQGRKEREVAARNLDYFTVGLVGYTNAGKSTLFNTLTEGEAYADDKLFATLSTRTRKWNLGGGDTAMLSDTVGFVRDLPHHLVASFRATLEEAVHSDLLLVVLDVAHPRAKQQLETVMEVLDEIGADAQPRLLVLNKIDAIEHASDIDAFQSEHHDSIAISAKTGRGLDQLVERVREAVRGQLDQLDITMHTGDGKAINFLENRASVINRRYEGDDVTMSVRIGARQLDQLRAMGTTARLAGAPQNAGLPGDGPTRGWGR</sequence>
<dbReference type="SUPFAM" id="SSF52540">
    <property type="entry name" value="P-loop containing nucleoside triphosphate hydrolases"/>
    <property type="match status" value="1"/>
</dbReference>
<dbReference type="InterPro" id="IPR027417">
    <property type="entry name" value="P-loop_NTPase"/>
</dbReference>
<dbReference type="EMBL" id="JBGUBD010000009">
    <property type="protein sequence ID" value="MFA9479487.1"/>
    <property type="molecule type" value="Genomic_DNA"/>
</dbReference>
<dbReference type="PROSITE" id="PS51705">
    <property type="entry name" value="G_HFLX"/>
    <property type="match status" value="1"/>
</dbReference>
<comment type="similarity">
    <text evidence="5">Belongs to the TRAFAC class OBG-HflX-like GTPase superfamily. HflX GTPase family.</text>
</comment>
<dbReference type="HAMAP" id="MF_00900">
    <property type="entry name" value="GTPase_HflX"/>
    <property type="match status" value="1"/>
</dbReference>
<keyword evidence="4 5" id="KW-0342">GTP-binding</keyword>
<dbReference type="InterPro" id="IPR006073">
    <property type="entry name" value="GTP-bd"/>
</dbReference>
<protein>
    <recommendedName>
        <fullName evidence="5">GTPase HflX</fullName>
    </recommendedName>
    <alternativeName>
        <fullName evidence="5">GTP-binding protein HflX</fullName>
    </alternativeName>
</protein>
<evidence type="ECO:0000256" key="7">
    <source>
        <dbReference type="SAM" id="MobiDB-lite"/>
    </source>
</evidence>
<feature type="region of interest" description="Disordered" evidence="7">
    <location>
        <begin position="433"/>
        <end position="452"/>
    </location>
</feature>
<keyword evidence="6" id="KW-0175">Coiled coil</keyword>
<dbReference type="NCBIfam" id="TIGR03156">
    <property type="entry name" value="GTP_HflX"/>
    <property type="match status" value="1"/>
</dbReference>
<dbReference type="Pfam" id="PF01926">
    <property type="entry name" value="MMR_HSR1"/>
    <property type="match status" value="1"/>
</dbReference>
<dbReference type="InterPro" id="IPR045498">
    <property type="entry name" value="HflX_C"/>
</dbReference>
<dbReference type="PRINTS" id="PR00326">
    <property type="entry name" value="GTP1OBG"/>
</dbReference>
<evidence type="ECO:0000313" key="9">
    <source>
        <dbReference type="EMBL" id="MFA9479487.1"/>
    </source>
</evidence>
<dbReference type="PIRSF" id="PIRSF006809">
    <property type="entry name" value="GTP-binding_hflX_prd"/>
    <property type="match status" value="1"/>
</dbReference>
<dbReference type="Pfam" id="PF19275">
    <property type="entry name" value="HflX_C"/>
    <property type="match status" value="1"/>
</dbReference>
<dbReference type="InterPro" id="IPR042108">
    <property type="entry name" value="GTPase_HflX_N_sf"/>
</dbReference>
<dbReference type="Gene3D" id="3.40.50.300">
    <property type="entry name" value="P-loop containing nucleotide triphosphate hydrolases"/>
    <property type="match status" value="1"/>
</dbReference>
<evidence type="ECO:0000256" key="2">
    <source>
        <dbReference type="ARBA" id="ARBA00022741"/>
    </source>
</evidence>
<evidence type="ECO:0000256" key="6">
    <source>
        <dbReference type="SAM" id="Coils"/>
    </source>
</evidence>
<keyword evidence="2 5" id="KW-0547">Nucleotide-binding</keyword>
<gene>
    <name evidence="5 9" type="primary">hflX</name>
    <name evidence="9" type="ORF">ACERK3_14455</name>
</gene>
<evidence type="ECO:0000313" key="10">
    <source>
        <dbReference type="Proteomes" id="UP001575105"/>
    </source>
</evidence>
<evidence type="ECO:0000256" key="3">
    <source>
        <dbReference type="ARBA" id="ARBA00022842"/>
    </source>
</evidence>
<dbReference type="InterPro" id="IPR005225">
    <property type="entry name" value="Small_GTP-bd"/>
</dbReference>
<dbReference type="PANTHER" id="PTHR10229">
    <property type="entry name" value="GTP-BINDING PROTEIN HFLX"/>
    <property type="match status" value="1"/>
</dbReference>
<comment type="subcellular location">
    <subcellularLocation>
        <location evidence="5">Cytoplasm</location>
    </subcellularLocation>
    <text evidence="5">May associate with membranes.</text>
</comment>
<comment type="function">
    <text evidence="5">GTPase that associates with the 50S ribosomal subunit and may have a role during protein synthesis or ribosome biogenesis.</text>
</comment>
<comment type="subunit">
    <text evidence="5">Monomer. Associates with the 50S ribosomal subunit.</text>
</comment>
<evidence type="ECO:0000259" key="8">
    <source>
        <dbReference type="PROSITE" id="PS51705"/>
    </source>
</evidence>
<evidence type="ECO:0000256" key="4">
    <source>
        <dbReference type="ARBA" id="ARBA00023134"/>
    </source>
</evidence>
<dbReference type="Pfam" id="PF13167">
    <property type="entry name" value="GTP-bdg_N"/>
    <property type="match status" value="1"/>
</dbReference>
<keyword evidence="1" id="KW-0479">Metal-binding</keyword>
<comment type="caution">
    <text evidence="9">The sequence shown here is derived from an EMBL/GenBank/DDBJ whole genome shotgun (WGS) entry which is preliminary data.</text>
</comment>
<feature type="compositionally biased region" description="Gly residues" evidence="7">
    <location>
        <begin position="442"/>
        <end position="452"/>
    </location>
</feature>
<feature type="domain" description="Hflx-type G" evidence="8">
    <location>
        <begin position="209"/>
        <end position="375"/>
    </location>
</feature>
<dbReference type="CDD" id="cd01878">
    <property type="entry name" value="HflX"/>
    <property type="match status" value="1"/>
</dbReference>
<name>A0ABV4U9K4_9BACT</name>
<organism evidence="9 10">
    <name type="scientific">Natronomicrosphaera hydrolytica</name>
    <dbReference type="NCBI Taxonomy" id="3242702"/>
    <lineage>
        <taxon>Bacteria</taxon>
        <taxon>Pseudomonadati</taxon>
        <taxon>Planctomycetota</taxon>
        <taxon>Phycisphaerae</taxon>
        <taxon>Phycisphaerales</taxon>
        <taxon>Phycisphaeraceae</taxon>
        <taxon>Natronomicrosphaera</taxon>
    </lineage>
</organism>
<keyword evidence="5" id="KW-0963">Cytoplasm</keyword>
<proteinExistence type="inferred from homology"/>
<keyword evidence="10" id="KW-1185">Reference proteome</keyword>